<dbReference type="Proteomes" id="UP000027451">
    <property type="component" value="Unassembled WGS sequence"/>
</dbReference>
<protein>
    <submittedName>
        <fullName evidence="1">Uncharacterized protein</fullName>
    </submittedName>
</protein>
<comment type="caution">
    <text evidence="1">The sequence shown here is derived from an EMBL/GenBank/DDBJ whole genome shotgun (WGS) entry which is preliminary data.</text>
</comment>
<evidence type="ECO:0000313" key="1">
    <source>
        <dbReference type="EMBL" id="KDR25453.1"/>
    </source>
</evidence>
<reference evidence="1 2" key="1">
    <citation type="submission" date="2014-03" db="EMBL/GenBank/DDBJ databases">
        <title>Draft Genome Sequences of Four Burkholderia Strains.</title>
        <authorList>
            <person name="Liu X.Y."/>
            <person name="Li C.X."/>
            <person name="Xu J.H."/>
        </authorList>
    </citation>
    <scope>NUCLEOTIDE SEQUENCE [LARGE SCALE GENOMIC DNA]</scope>
    <source>
        <strain evidence="1 2">OP-1</strain>
    </source>
</reference>
<evidence type="ECO:0000313" key="2">
    <source>
        <dbReference type="Proteomes" id="UP000027451"/>
    </source>
</evidence>
<gene>
    <name evidence="1" type="ORF">BG60_28465</name>
</gene>
<keyword evidence="2" id="KW-1185">Reference proteome</keyword>
<dbReference type="AlphaFoldDB" id="A0A656QBQ0"/>
<accession>A0A656QBQ0</accession>
<organism evidence="1 2">
    <name type="scientific">Caballeronia zhejiangensis</name>
    <dbReference type="NCBI Taxonomy" id="871203"/>
    <lineage>
        <taxon>Bacteria</taxon>
        <taxon>Pseudomonadati</taxon>
        <taxon>Pseudomonadota</taxon>
        <taxon>Betaproteobacteria</taxon>
        <taxon>Burkholderiales</taxon>
        <taxon>Burkholderiaceae</taxon>
        <taxon>Caballeronia</taxon>
    </lineage>
</organism>
<dbReference type="EMBL" id="JFHD01000047">
    <property type="protein sequence ID" value="KDR25453.1"/>
    <property type="molecule type" value="Genomic_DNA"/>
</dbReference>
<sequence>MDTIEELRSHLFDTLRALSDKEKPLELDRAKAVAEVAQVIINSAKVEVEHMKVSGGKGTGFMAEKKPEIPNGITNITKHTIR</sequence>
<dbReference type="RefSeq" id="WP_034474037.1">
    <property type="nucleotide sequence ID" value="NZ_JFHD01000047.1"/>
</dbReference>
<proteinExistence type="predicted"/>
<name>A0A656QBQ0_9BURK</name>